<evidence type="ECO:0000313" key="1">
    <source>
        <dbReference type="EMBL" id="MPM49371.1"/>
    </source>
</evidence>
<dbReference type="EMBL" id="VSSQ01012498">
    <property type="protein sequence ID" value="MPM49371.1"/>
    <property type="molecule type" value="Genomic_DNA"/>
</dbReference>
<comment type="caution">
    <text evidence="1">The sequence shown here is derived from an EMBL/GenBank/DDBJ whole genome shotgun (WGS) entry which is preliminary data.</text>
</comment>
<protein>
    <submittedName>
        <fullName evidence="1">Uncharacterized protein</fullName>
    </submittedName>
</protein>
<proteinExistence type="predicted"/>
<organism evidence="1">
    <name type="scientific">bioreactor metagenome</name>
    <dbReference type="NCBI Taxonomy" id="1076179"/>
    <lineage>
        <taxon>unclassified sequences</taxon>
        <taxon>metagenomes</taxon>
        <taxon>ecological metagenomes</taxon>
    </lineage>
</organism>
<reference evidence="1" key="1">
    <citation type="submission" date="2019-08" db="EMBL/GenBank/DDBJ databases">
        <authorList>
            <person name="Kucharzyk K."/>
            <person name="Murdoch R.W."/>
            <person name="Higgins S."/>
            <person name="Loffler F."/>
        </authorList>
    </citation>
    <scope>NUCLEOTIDE SEQUENCE</scope>
</reference>
<name>A0A645AAP9_9ZZZZ</name>
<sequence length="224" mass="23749">MGEDRQDRAQRQPTAAVDLESALLRRAGRGAIQIEPQLVGADPLQFAQVRGPDPGREDLLVRGREAAPVGLGVEVAQPLAELLDHRRAEILVPVPGRLDDLALQILGIDLGDGPARGHVQDEVQGGQRRLGGPGGVVHRLGLEPLAQDARHLQPGGGVVPVPRQVDQAGHEPAERVLAQEELGPDLLAQLDDGHAVAGELLDTAPEELVARVVLQLTEQRLAAV</sequence>
<dbReference type="AlphaFoldDB" id="A0A645AAP9"/>
<accession>A0A645AAP9</accession>
<gene>
    <name evidence="1" type="ORF">SDC9_96100</name>
</gene>